<sequence>MAGNFPEIWLGRVIDNLKKGDVAPWLEGIAEIGVNPITINEGTITEKQKIYVPTTDFDVDVLINNTTYPIDVQVYDDGTIEITLDKYQTKVTTLSDDDTMGASYDKIDTVTNSHTRSINGDKYDKALHSIAPASHTADTPVLQTSGADDGTGRLRLTYNDLVEARRAFPYKGARLVLSNDHWNDLLLDRDRFGNLLVDYKMGQPAPVIAGFKIYKFEDGTHPLYDNTGAKKAFGAVAAAGDTEASVMFAESGIAKKTGITKQYFLKAENNPRTQANELNYRHYFIATPYQAKKIGAIR</sequence>
<name>A0A2I7SF09_9FLAO</name>
<dbReference type="OrthoDB" id="1228719at2"/>
<keyword evidence="2" id="KW-1185">Reference proteome</keyword>
<dbReference type="Proteomes" id="UP000236592">
    <property type="component" value="Chromosome"/>
</dbReference>
<dbReference type="AlphaFoldDB" id="A0A2I7SF09"/>
<protein>
    <submittedName>
        <fullName evidence="1">Uncharacterized protein</fullName>
    </submittedName>
</protein>
<dbReference type="EMBL" id="CP025938">
    <property type="protein sequence ID" value="AUS04493.1"/>
    <property type="molecule type" value="Genomic_DNA"/>
</dbReference>
<organism evidence="1 2">
    <name type="scientific">Pseudotamlana carrageenivorans</name>
    <dbReference type="NCBI Taxonomy" id="2069432"/>
    <lineage>
        <taxon>Bacteria</taxon>
        <taxon>Pseudomonadati</taxon>
        <taxon>Bacteroidota</taxon>
        <taxon>Flavobacteriia</taxon>
        <taxon>Flavobacteriales</taxon>
        <taxon>Flavobacteriaceae</taxon>
        <taxon>Pseudotamlana</taxon>
    </lineage>
</organism>
<gene>
    <name evidence="1" type="ORF">C1A40_02950</name>
</gene>
<evidence type="ECO:0000313" key="1">
    <source>
        <dbReference type="EMBL" id="AUS04493.1"/>
    </source>
</evidence>
<evidence type="ECO:0000313" key="2">
    <source>
        <dbReference type="Proteomes" id="UP000236592"/>
    </source>
</evidence>
<dbReference type="RefSeq" id="WP_102994601.1">
    <property type="nucleotide sequence ID" value="NZ_CP025938.1"/>
</dbReference>
<reference evidence="2" key="1">
    <citation type="submission" date="2018-01" db="EMBL/GenBank/DDBJ databases">
        <title>Complete genome of Tamlana sp. UJ94.</title>
        <authorList>
            <person name="Jung J."/>
            <person name="Chung D."/>
            <person name="Bae S.S."/>
            <person name="Baek K."/>
        </authorList>
    </citation>
    <scope>NUCLEOTIDE SEQUENCE [LARGE SCALE GENOMIC DNA]</scope>
    <source>
        <strain evidence="2">UJ94</strain>
    </source>
</reference>
<accession>A0A2I7SF09</accession>
<proteinExistence type="predicted"/>
<dbReference type="KEGG" id="taj:C1A40_02950"/>